<dbReference type="EMBL" id="HQ214610">
    <property type="protein sequence ID" value="ADP09416.1"/>
    <property type="molecule type" value="Genomic_DNA"/>
</dbReference>
<dbReference type="InterPro" id="IPR005025">
    <property type="entry name" value="FMN_Rdtase-like_dom"/>
</dbReference>
<feature type="domain" description="NADPH-dependent FMN reductase-like" evidence="4">
    <location>
        <begin position="1"/>
        <end position="102"/>
    </location>
</feature>
<comment type="similarity">
    <text evidence="3">Belongs to the SsuE family. Isf subfamily.</text>
</comment>
<keyword evidence="1" id="KW-0285">Flavoprotein</keyword>
<dbReference type="InterPro" id="IPR029039">
    <property type="entry name" value="Flavoprotein-like_sf"/>
</dbReference>
<dbReference type="PANTHER" id="PTHR43278">
    <property type="entry name" value="NAD(P)H-DEPENDENT FMN-CONTAINING OXIDOREDUCTASE YWQN-RELATED"/>
    <property type="match status" value="1"/>
</dbReference>
<dbReference type="Gene3D" id="3.40.50.360">
    <property type="match status" value="1"/>
</dbReference>
<evidence type="ECO:0000256" key="3">
    <source>
        <dbReference type="ARBA" id="ARBA00038292"/>
    </source>
</evidence>
<name>G9BAK0_9ARCH</name>
<evidence type="ECO:0000256" key="1">
    <source>
        <dbReference type="ARBA" id="ARBA00022630"/>
    </source>
</evidence>
<evidence type="ECO:0000256" key="2">
    <source>
        <dbReference type="ARBA" id="ARBA00022643"/>
    </source>
</evidence>
<evidence type="ECO:0000259" key="4">
    <source>
        <dbReference type="Pfam" id="PF03358"/>
    </source>
</evidence>
<organism evidence="5">
    <name type="scientific">uncultured marine crenarchaeote E6-3G</name>
    <dbReference type="NCBI Taxonomy" id="907719"/>
    <lineage>
        <taxon>Archaea</taxon>
        <taxon>Candidatus Bathyarchaeota</taxon>
        <taxon>environmental samples</taxon>
    </lineage>
</organism>
<dbReference type="Pfam" id="PF03358">
    <property type="entry name" value="FMN_red"/>
    <property type="match status" value="1"/>
</dbReference>
<dbReference type="GO" id="GO:0016491">
    <property type="term" value="F:oxidoreductase activity"/>
    <property type="evidence" value="ECO:0007669"/>
    <property type="project" value="InterPro"/>
</dbReference>
<gene>
    <name evidence="5" type="ORF">E6-3G_1</name>
</gene>
<proteinExistence type="inferred from homology"/>
<evidence type="ECO:0000313" key="5">
    <source>
        <dbReference type="EMBL" id="ADP09416.1"/>
    </source>
</evidence>
<accession>G9BAK0</accession>
<sequence length="181" mass="20671">MKILGIVAGPRREGHTAQLIEAVLSGARESGHETEIFYLSDLEINPIGADKGGYLYPDDDMARLYTHLESMGALVLGTPIYYDHVSSRAKLFIDRLHYYSKTHGPEYRKRFPDGVKCVNVITYDWDKKDAYDQVLRWMNGRMEHYWNMTIAGNIKAHGTGLVIKRHSKELLEEAKDIGRSL</sequence>
<protein>
    <submittedName>
        <fullName evidence="5">NADPH-dependent FMN reductase</fullName>
    </submittedName>
</protein>
<reference evidence="5" key="1">
    <citation type="journal article" date="2012" name="Environ. Microbiol.">
        <title>Genetic structure of three fosmid-fragments encoding 16S rRNA genes of the Miscellaneous Crenarchaeotic Group (MCG): implications for physiology and evolution of marine sedimentary archaea.</title>
        <authorList>
            <person name="Li P.Y."/>
            <person name="Xie B.B."/>
            <person name="Zhang X.Y."/>
            <person name="Qin Q.L."/>
            <person name="Dang H.Y."/>
            <person name="Wang X.M."/>
            <person name="Chen X.L."/>
            <person name="Yu J."/>
            <person name="Zhang Y.Z."/>
        </authorList>
    </citation>
    <scope>NUCLEOTIDE SEQUENCE</scope>
</reference>
<dbReference type="AlphaFoldDB" id="G9BAK0"/>
<dbReference type="InterPro" id="IPR051796">
    <property type="entry name" value="ISF_SsuE-like"/>
</dbReference>
<keyword evidence="2" id="KW-0288">FMN</keyword>
<dbReference type="PANTHER" id="PTHR43278:SF2">
    <property type="entry name" value="IRON-SULFUR FLAVOPROTEIN"/>
    <property type="match status" value="1"/>
</dbReference>
<dbReference type="SUPFAM" id="SSF52218">
    <property type="entry name" value="Flavoproteins"/>
    <property type="match status" value="1"/>
</dbReference>